<feature type="binding site" evidence="11">
    <location>
        <position position="85"/>
    </location>
    <ligand>
        <name>Ni(2+)</name>
        <dbReference type="ChEBI" id="CHEBI:49786"/>
        <note>for nickel-dependent acireductone dioxygenase activity</note>
    </ligand>
</feature>
<comment type="cofactor">
    <cofactor evidence="11">
        <name>Fe(2+)</name>
        <dbReference type="ChEBI" id="CHEBI:29033"/>
    </cofactor>
    <cofactor evidence="11">
        <name>Ni(2+)</name>
        <dbReference type="ChEBI" id="CHEBI:49786"/>
    </cofactor>
    <text evidence="11">Binds either 1 Fe or Ni cation per monomer. Iron-binding promotes an acireductone dioxygenase reaction producing 2-keto-4-methylthiobutyrate, while nickel-binding promotes an acireductone dioxygenase reaction producing 3-(methylsulfanyl)propanoate.</text>
</comment>
<evidence type="ECO:0000256" key="7">
    <source>
        <dbReference type="ARBA" id="ARBA00023002"/>
    </source>
</evidence>
<comment type="pathway">
    <text evidence="11">Amino-acid biosynthesis; L-methionine biosynthesis via salvage pathway; L-methionine from S-methyl-5-thio-alpha-D-ribose 1-phosphate: step 5/6.</text>
</comment>
<comment type="function">
    <text evidence="11">Catalyzes 2 different reactions between oxygen and the acireductone 1,2-dihydroxy-3-keto-5-methylthiopentene (DHK-MTPene) depending upon the metal bound in the active site. Fe-containing acireductone dioxygenase (Fe-ARD) produces formate and 2-keto-4-methylthiobutyrate (KMTB), the alpha-ketoacid precursor of methionine in the methionine recycle pathway. Ni-containing acireductone dioxygenase (Ni-ARD) produces methylthiopropionate, carbon monoxide and formate, and does not lie on the methionine recycle pathway.</text>
</comment>
<dbReference type="EC" id="1.13.11.53" evidence="11"/>
<dbReference type="Proteomes" id="UP000695022">
    <property type="component" value="Unplaced"/>
</dbReference>
<keyword evidence="7 11" id="KW-0560">Oxidoreductase</keyword>
<dbReference type="Pfam" id="PF03079">
    <property type="entry name" value="ARD"/>
    <property type="match status" value="1"/>
</dbReference>
<dbReference type="Gene3D" id="2.60.120.10">
    <property type="entry name" value="Jelly Rolls"/>
    <property type="match status" value="1"/>
</dbReference>
<keyword evidence="12" id="KW-1185">Reference proteome</keyword>
<evidence type="ECO:0000256" key="4">
    <source>
        <dbReference type="ARBA" id="ARBA00022605"/>
    </source>
</evidence>
<dbReference type="InterPro" id="IPR004313">
    <property type="entry name" value="ARD"/>
</dbReference>
<name>A0ABM1DUP9_PRICU</name>
<evidence type="ECO:0000256" key="9">
    <source>
        <dbReference type="ARBA" id="ARBA00023167"/>
    </source>
</evidence>
<evidence type="ECO:0000256" key="11">
    <source>
        <dbReference type="HAMAP-Rule" id="MF_03154"/>
    </source>
</evidence>
<evidence type="ECO:0000313" key="12">
    <source>
        <dbReference type="Proteomes" id="UP000695022"/>
    </source>
</evidence>
<feature type="binding site" evidence="11">
    <location>
        <position position="130"/>
    </location>
    <ligand>
        <name>Fe(2+)</name>
        <dbReference type="ChEBI" id="CHEBI:29033"/>
        <note>for iron-dependent acireductone dioxygenase activity</note>
    </ligand>
</feature>
<dbReference type="InterPro" id="IPR011051">
    <property type="entry name" value="RmlC_Cupin_sf"/>
</dbReference>
<feature type="binding site" evidence="11">
    <location>
        <position position="130"/>
    </location>
    <ligand>
        <name>Ni(2+)</name>
        <dbReference type="ChEBI" id="CHEBI:49786"/>
        <note>for nickel-dependent acireductone dioxygenase activity</note>
    </ligand>
</feature>
<feature type="binding site" evidence="11">
    <location>
        <position position="87"/>
    </location>
    <ligand>
        <name>Fe(2+)</name>
        <dbReference type="ChEBI" id="CHEBI:29033"/>
        <note>for iron-dependent acireductone dioxygenase activity</note>
    </ligand>
</feature>
<keyword evidence="5 11" id="KW-0479">Metal-binding</keyword>
<evidence type="ECO:0000256" key="10">
    <source>
        <dbReference type="ARBA" id="ARBA00023242"/>
    </source>
</evidence>
<organism evidence="12 13">
    <name type="scientific">Priapulus caudatus</name>
    <name type="common">Priapulid worm</name>
    <dbReference type="NCBI Taxonomy" id="37621"/>
    <lineage>
        <taxon>Eukaryota</taxon>
        <taxon>Metazoa</taxon>
        <taxon>Ecdysozoa</taxon>
        <taxon>Scalidophora</taxon>
        <taxon>Priapulida</taxon>
        <taxon>Priapulimorpha</taxon>
        <taxon>Priapulimorphida</taxon>
        <taxon>Priapulidae</taxon>
        <taxon>Priapulus</taxon>
    </lineage>
</organism>
<keyword evidence="3 11" id="KW-0533">Nickel</keyword>
<keyword evidence="6 11" id="KW-0223">Dioxygenase</keyword>
<dbReference type="SUPFAM" id="SSF51182">
    <property type="entry name" value="RmlC-like cupins"/>
    <property type="match status" value="1"/>
</dbReference>
<accession>A0ABM1DUP9</accession>
<gene>
    <name evidence="13" type="primary">LOC106806296</name>
</gene>
<evidence type="ECO:0000313" key="13">
    <source>
        <dbReference type="RefSeq" id="XP_014663670.1"/>
    </source>
</evidence>
<feature type="binding site" evidence="11">
    <location>
        <position position="85"/>
    </location>
    <ligand>
        <name>Fe(2+)</name>
        <dbReference type="ChEBI" id="CHEBI:29033"/>
        <note>for iron-dependent acireductone dioxygenase activity</note>
    </ligand>
</feature>
<evidence type="ECO:0000256" key="2">
    <source>
        <dbReference type="ARBA" id="ARBA00022490"/>
    </source>
</evidence>
<evidence type="ECO:0000256" key="8">
    <source>
        <dbReference type="ARBA" id="ARBA00023004"/>
    </source>
</evidence>
<dbReference type="PANTHER" id="PTHR23418">
    <property type="entry name" value="ACIREDUCTONE DIOXYGENASE"/>
    <property type="match status" value="1"/>
</dbReference>
<dbReference type="CDD" id="cd02232">
    <property type="entry name" value="cupin_ARD"/>
    <property type="match status" value="1"/>
</dbReference>
<keyword evidence="10 11" id="KW-0539">Nucleus</keyword>
<comment type="catalytic activity">
    <reaction evidence="1 11">
        <text>1,2-dihydroxy-5-(methylsulfanyl)pent-1-en-3-one + O2 = 4-methylsulfanyl-2-oxobutanoate + formate + 2 H(+)</text>
        <dbReference type="Rhea" id="RHEA:24504"/>
        <dbReference type="ChEBI" id="CHEBI:15378"/>
        <dbReference type="ChEBI" id="CHEBI:15379"/>
        <dbReference type="ChEBI" id="CHEBI:15740"/>
        <dbReference type="ChEBI" id="CHEBI:16723"/>
        <dbReference type="ChEBI" id="CHEBI:49252"/>
        <dbReference type="EC" id="1.13.11.54"/>
    </reaction>
</comment>
<feature type="binding site" evidence="11">
    <location>
        <position position="91"/>
    </location>
    <ligand>
        <name>Fe(2+)</name>
        <dbReference type="ChEBI" id="CHEBI:29033"/>
        <note>for iron-dependent acireductone dioxygenase activity</note>
    </ligand>
</feature>
<dbReference type="InterPro" id="IPR014710">
    <property type="entry name" value="RmlC-like_jellyroll"/>
</dbReference>
<comment type="subcellular location">
    <subcellularLocation>
        <location evidence="11">Cytoplasm</location>
    </subcellularLocation>
    <subcellularLocation>
        <location evidence="11">Nucleus</location>
    </subcellularLocation>
</comment>
<feature type="binding site" evidence="11">
    <location>
        <position position="87"/>
    </location>
    <ligand>
        <name>Ni(2+)</name>
        <dbReference type="ChEBI" id="CHEBI:49786"/>
        <note>for nickel-dependent acireductone dioxygenase activity</note>
    </ligand>
</feature>
<keyword evidence="4 11" id="KW-0028">Amino-acid biosynthesis</keyword>
<evidence type="ECO:0000256" key="1">
    <source>
        <dbReference type="ARBA" id="ARBA00000428"/>
    </source>
</evidence>
<protein>
    <recommendedName>
        <fullName evidence="11">Acireductone dioxygenase</fullName>
    </recommendedName>
    <alternativeName>
        <fullName evidence="11">Acireductone dioxygenase (Fe(2+)-requiring)</fullName>
        <shortName evidence="11">ARD'</shortName>
        <shortName evidence="11">Fe-ARD</shortName>
        <ecNumber evidence="11">1.13.11.54</ecNumber>
    </alternativeName>
    <alternativeName>
        <fullName evidence="11">Acireductone dioxygenase (Ni(2+)-requiring)</fullName>
        <shortName evidence="11">ARD</shortName>
        <shortName evidence="11">Ni-ARD</shortName>
        <ecNumber evidence="11">1.13.11.53</ecNumber>
    </alternativeName>
</protein>
<keyword evidence="9 11" id="KW-0486">Methionine biosynthesis</keyword>
<dbReference type="InterPro" id="IPR027496">
    <property type="entry name" value="ARD_euk"/>
</dbReference>
<dbReference type="HAMAP" id="MF_03154">
    <property type="entry name" value="Salvage_MtnD_euk"/>
    <property type="match status" value="1"/>
</dbReference>
<comment type="catalytic activity">
    <reaction evidence="11">
        <text>1,2-dihydroxy-5-(methylsulfanyl)pent-1-en-3-one + O2 = 3-(methylsulfanyl)propanoate + CO + formate + 2 H(+)</text>
        <dbReference type="Rhea" id="RHEA:14161"/>
        <dbReference type="ChEBI" id="CHEBI:15378"/>
        <dbReference type="ChEBI" id="CHEBI:15379"/>
        <dbReference type="ChEBI" id="CHEBI:15740"/>
        <dbReference type="ChEBI" id="CHEBI:17245"/>
        <dbReference type="ChEBI" id="CHEBI:49016"/>
        <dbReference type="ChEBI" id="CHEBI:49252"/>
        <dbReference type="EC" id="1.13.11.53"/>
    </reaction>
</comment>
<dbReference type="EC" id="1.13.11.54" evidence="11"/>
<comment type="similarity">
    <text evidence="11">Belongs to the acireductone dioxygenase (ARD) family.</text>
</comment>
<dbReference type="PANTHER" id="PTHR23418:SF0">
    <property type="entry name" value="ACIREDUCTONE DIOXYGENASE"/>
    <property type="match status" value="1"/>
</dbReference>
<reference evidence="13" key="1">
    <citation type="submission" date="2025-08" db="UniProtKB">
        <authorList>
            <consortium name="RefSeq"/>
        </authorList>
    </citation>
    <scope>IDENTIFICATION</scope>
</reference>
<feature type="binding site" evidence="11">
    <location>
        <position position="91"/>
    </location>
    <ligand>
        <name>Ni(2+)</name>
        <dbReference type="ChEBI" id="CHEBI:49786"/>
        <note>for nickel-dependent acireductone dioxygenase activity</note>
    </ligand>
</feature>
<keyword evidence="8 11" id="KW-0408">Iron</keyword>
<evidence type="ECO:0000256" key="3">
    <source>
        <dbReference type="ARBA" id="ARBA00022596"/>
    </source>
</evidence>
<evidence type="ECO:0000256" key="5">
    <source>
        <dbReference type="ARBA" id="ARBA00022723"/>
    </source>
</evidence>
<keyword evidence="2 11" id="KW-0963">Cytoplasm</keyword>
<sequence>MSNVTEGQDPKCEHQLSPPQPVQLADLVKLGASYYMLDPDSAEDQKKLEDIKKERGFVYGDDITITKESLGDKYDATIKSFFTEHLHGADEIRYIRDGSGYFDVRDRGDKWVRIHVTKGDLLILPAGLYHRFYLDSKEYIRASRFFINVPVWTPFNRPAEDHPSRVAYVNKMKC</sequence>
<dbReference type="RefSeq" id="XP_014663670.1">
    <property type="nucleotide sequence ID" value="XM_014808184.1"/>
</dbReference>
<evidence type="ECO:0000256" key="6">
    <source>
        <dbReference type="ARBA" id="ARBA00022964"/>
    </source>
</evidence>
<proteinExistence type="inferred from homology"/>
<dbReference type="GeneID" id="106806296"/>